<sequence length="218" mass="22806">MNSRGDDFTTGAMVGNLLLVRARVDQVSTWVGKGLVAAHVTPLGDWTAVTPARVSANAAPPYDDARSTLAARPLSTSLRPAVGFFVTGRRGIVVVSPPGWRAVKRWLIWEPEDGPVRAPRLANARPVDLATVSGVGGAGLPSVVAAVKSAHSAPIAWLAAVHAALRLPGHSLLLEPDAPRGKLVEPSPKRVAAFDKVAREEAAHRAEVADPPYPGTLA</sequence>
<dbReference type="Proteomes" id="UP001499938">
    <property type="component" value="Unassembled WGS sequence"/>
</dbReference>
<organism evidence="1 2">
    <name type="scientific">Nostocoides veronense</name>
    <dbReference type="NCBI Taxonomy" id="330836"/>
    <lineage>
        <taxon>Bacteria</taxon>
        <taxon>Bacillati</taxon>
        <taxon>Actinomycetota</taxon>
        <taxon>Actinomycetes</taxon>
        <taxon>Micrococcales</taxon>
        <taxon>Intrasporangiaceae</taxon>
        <taxon>Nostocoides</taxon>
    </lineage>
</organism>
<accession>A0ABP4XE06</accession>
<gene>
    <name evidence="1" type="ORF">GCM10009811_00670</name>
</gene>
<reference evidence="2" key="1">
    <citation type="journal article" date="2019" name="Int. J. Syst. Evol. Microbiol.">
        <title>The Global Catalogue of Microorganisms (GCM) 10K type strain sequencing project: providing services to taxonomists for standard genome sequencing and annotation.</title>
        <authorList>
            <consortium name="The Broad Institute Genomics Platform"/>
            <consortium name="The Broad Institute Genome Sequencing Center for Infectious Disease"/>
            <person name="Wu L."/>
            <person name="Ma J."/>
        </authorList>
    </citation>
    <scope>NUCLEOTIDE SEQUENCE [LARGE SCALE GENOMIC DNA]</scope>
    <source>
        <strain evidence="2">JCM 15592</strain>
    </source>
</reference>
<evidence type="ECO:0000313" key="1">
    <source>
        <dbReference type="EMBL" id="GAA1779117.1"/>
    </source>
</evidence>
<name>A0ABP4XE06_9MICO</name>
<keyword evidence="2" id="KW-1185">Reference proteome</keyword>
<dbReference type="EMBL" id="BAAAPO010000001">
    <property type="protein sequence ID" value="GAA1779117.1"/>
    <property type="molecule type" value="Genomic_DNA"/>
</dbReference>
<proteinExistence type="predicted"/>
<evidence type="ECO:0000313" key="2">
    <source>
        <dbReference type="Proteomes" id="UP001499938"/>
    </source>
</evidence>
<comment type="caution">
    <text evidence="1">The sequence shown here is derived from an EMBL/GenBank/DDBJ whole genome shotgun (WGS) entry which is preliminary data.</text>
</comment>
<protein>
    <submittedName>
        <fullName evidence="1">Uncharacterized protein</fullName>
    </submittedName>
</protein>